<dbReference type="AlphaFoldDB" id="A0A2I2KXU2"/>
<proteinExistence type="predicted"/>
<dbReference type="Proteomes" id="UP000234331">
    <property type="component" value="Unassembled WGS sequence"/>
</dbReference>
<evidence type="ECO:0000256" key="1">
    <source>
        <dbReference type="SAM" id="MobiDB-lite"/>
    </source>
</evidence>
<dbReference type="EMBL" id="FZMO01000412">
    <property type="protein sequence ID" value="SNQ50484.1"/>
    <property type="molecule type" value="Genomic_DNA"/>
</dbReference>
<feature type="compositionally biased region" description="Basic and acidic residues" evidence="1">
    <location>
        <begin position="56"/>
        <end position="69"/>
    </location>
</feature>
<evidence type="ECO:0000313" key="3">
    <source>
        <dbReference type="Proteomes" id="UP000234331"/>
    </source>
</evidence>
<feature type="region of interest" description="Disordered" evidence="1">
    <location>
        <begin position="56"/>
        <end position="75"/>
    </location>
</feature>
<reference evidence="2 3" key="1">
    <citation type="submission" date="2017-06" db="EMBL/GenBank/DDBJ databases">
        <authorList>
            <person name="Kim H.J."/>
            <person name="Triplett B.A."/>
        </authorList>
    </citation>
    <scope>NUCLEOTIDE SEQUENCE [LARGE SCALE GENOMIC DNA]</scope>
    <source>
        <strain evidence="2">FRACA_ARgP5</strain>
    </source>
</reference>
<protein>
    <submittedName>
        <fullName evidence="2">Uncharacterized protein</fullName>
    </submittedName>
</protein>
<gene>
    <name evidence="2" type="ORF">FRACA_470032</name>
</gene>
<evidence type="ECO:0000313" key="2">
    <source>
        <dbReference type="EMBL" id="SNQ50484.1"/>
    </source>
</evidence>
<sequence length="75" mass="8722">MDRRLSAHQDLLHRARAEDALHWQHHHRPISADTLRKRLHIGTTTARSLVTQLRTDTHARLDTPHHEPEPLPTPP</sequence>
<keyword evidence="3" id="KW-1185">Reference proteome</keyword>
<organism evidence="2 3">
    <name type="scientific">Frankia canadensis</name>
    <dbReference type="NCBI Taxonomy" id="1836972"/>
    <lineage>
        <taxon>Bacteria</taxon>
        <taxon>Bacillati</taxon>
        <taxon>Actinomycetota</taxon>
        <taxon>Actinomycetes</taxon>
        <taxon>Frankiales</taxon>
        <taxon>Frankiaceae</taxon>
        <taxon>Frankia</taxon>
    </lineage>
</organism>
<accession>A0A2I2KXU2</accession>
<dbReference type="RefSeq" id="WP_243407921.1">
    <property type="nucleotide sequence ID" value="NZ_FZMO01000412.1"/>
</dbReference>
<name>A0A2I2KXU2_9ACTN</name>